<keyword evidence="2" id="KW-1185">Reference proteome</keyword>
<reference evidence="2" key="1">
    <citation type="journal article" date="2019" name="Gigascience">
        <title>De novo genome assembly of the endangered Acer yangbiense, a plant species with extremely small populations endemic to Yunnan Province, China.</title>
        <authorList>
            <person name="Yang J."/>
            <person name="Wariss H.M."/>
            <person name="Tao L."/>
            <person name="Zhang R."/>
            <person name="Yun Q."/>
            <person name="Hollingsworth P."/>
            <person name="Dao Z."/>
            <person name="Luo G."/>
            <person name="Guo H."/>
            <person name="Ma Y."/>
            <person name="Sun W."/>
        </authorList>
    </citation>
    <scope>NUCLEOTIDE SEQUENCE [LARGE SCALE GENOMIC DNA]</scope>
    <source>
        <strain evidence="2">cv. br00</strain>
    </source>
</reference>
<proteinExistence type="predicted"/>
<protein>
    <submittedName>
        <fullName evidence="1">Uncharacterized protein</fullName>
    </submittedName>
</protein>
<evidence type="ECO:0000313" key="1">
    <source>
        <dbReference type="EMBL" id="KAB5552105.1"/>
    </source>
</evidence>
<organism evidence="1 2">
    <name type="scientific">Salix brachista</name>
    <dbReference type="NCBI Taxonomy" id="2182728"/>
    <lineage>
        <taxon>Eukaryota</taxon>
        <taxon>Viridiplantae</taxon>
        <taxon>Streptophyta</taxon>
        <taxon>Embryophyta</taxon>
        <taxon>Tracheophyta</taxon>
        <taxon>Spermatophyta</taxon>
        <taxon>Magnoliopsida</taxon>
        <taxon>eudicotyledons</taxon>
        <taxon>Gunneridae</taxon>
        <taxon>Pentapetalae</taxon>
        <taxon>rosids</taxon>
        <taxon>fabids</taxon>
        <taxon>Malpighiales</taxon>
        <taxon>Salicaceae</taxon>
        <taxon>Saliceae</taxon>
        <taxon>Salix</taxon>
    </lineage>
</organism>
<dbReference type="EMBL" id="VDCV01000006">
    <property type="protein sequence ID" value="KAB5552105.1"/>
    <property type="molecule type" value="Genomic_DNA"/>
</dbReference>
<accession>A0A5N5MAE1</accession>
<name>A0A5N5MAE1_9ROSI</name>
<gene>
    <name evidence="1" type="ORF">DKX38_009416</name>
</gene>
<sequence>MLVLIQVLGRESLRSEVADKKQDSANDAWNTKSGTPASGCSLIHNHNHGNQHDQFLEHCSSKRMALKMTQAVLQEEIGGRGASTTKISPAMAYTYLGDSSQRVTQLIIVTSPAMEQHIYAGNLLVKSFIAWIPILRHVSDSVLVIEFVGSSKFWSSRKTHSYLSFRIASINWGLELCALGKLLLFFFFFFKEGLEEGNLVTRNQLQSTSWGSGMAIFRLDSRCLVGARFMASFAAEAFPAKMKTQAIQEGK</sequence>
<dbReference type="Proteomes" id="UP000326939">
    <property type="component" value="Chromosome 6"/>
</dbReference>
<dbReference type="AlphaFoldDB" id="A0A5N5MAE1"/>
<evidence type="ECO:0000313" key="2">
    <source>
        <dbReference type="Proteomes" id="UP000326939"/>
    </source>
</evidence>
<comment type="caution">
    <text evidence="1">The sequence shown here is derived from an EMBL/GenBank/DDBJ whole genome shotgun (WGS) entry which is preliminary data.</text>
</comment>